<dbReference type="RefSeq" id="WP_135759477.1">
    <property type="nucleotide sequence ID" value="NZ_RQHW01000016.1"/>
</dbReference>
<evidence type="ECO:0000256" key="3">
    <source>
        <dbReference type="RuleBase" id="RU000363"/>
    </source>
</evidence>
<sequence>MNLKKDKILITGSTRGIGLALLRKFHSEGFTVYGTGTNRTSIESAQKVIPNVRYFVYDSKETSLESLAKEIEINEINVLINNSGIQYNDSFEEEGDLSDRMRKELEINFLFPALLIHRILPVFLKKENSKILNLTSALSFVSRKNVLMYSSSKAALSRFTRSLALQLKEYKNIQVVEVIPPLVATDMTKGRVLKGTMSAEKFASEFYRSYQKGKKEFYIGKTGLLHLISKFSGKLAERIVR</sequence>
<dbReference type="Gene3D" id="3.40.50.720">
    <property type="entry name" value="NAD(P)-binding Rossmann-like Domain"/>
    <property type="match status" value="1"/>
</dbReference>
<dbReference type="Pfam" id="PF00106">
    <property type="entry name" value="adh_short"/>
    <property type="match status" value="1"/>
</dbReference>
<dbReference type="InterPro" id="IPR002347">
    <property type="entry name" value="SDR_fam"/>
</dbReference>
<dbReference type="PANTHER" id="PTHR44196:SF1">
    <property type="entry name" value="DEHYDROGENASE_REDUCTASE SDR FAMILY MEMBER 7B"/>
    <property type="match status" value="1"/>
</dbReference>
<comment type="caution">
    <text evidence="4">The sequence shown here is derived from an EMBL/GenBank/DDBJ whole genome shotgun (WGS) entry which is preliminary data.</text>
</comment>
<dbReference type="GO" id="GO:0016020">
    <property type="term" value="C:membrane"/>
    <property type="evidence" value="ECO:0007669"/>
    <property type="project" value="TreeGrafter"/>
</dbReference>
<dbReference type="PROSITE" id="PS00061">
    <property type="entry name" value="ADH_SHORT"/>
    <property type="match status" value="1"/>
</dbReference>
<comment type="similarity">
    <text evidence="1 3">Belongs to the short-chain dehydrogenases/reductases (SDR) family.</text>
</comment>
<dbReference type="Proteomes" id="UP000298058">
    <property type="component" value="Unassembled WGS sequence"/>
</dbReference>
<dbReference type="SUPFAM" id="SSF51735">
    <property type="entry name" value="NAD(P)-binding Rossmann-fold domains"/>
    <property type="match status" value="1"/>
</dbReference>
<dbReference type="AlphaFoldDB" id="A0A4R9M291"/>
<proteinExistence type="inferred from homology"/>
<name>A0A4R9M291_9LEPT</name>
<dbReference type="PRINTS" id="PR00081">
    <property type="entry name" value="GDHRDH"/>
</dbReference>
<dbReference type="GO" id="GO:0016491">
    <property type="term" value="F:oxidoreductase activity"/>
    <property type="evidence" value="ECO:0007669"/>
    <property type="project" value="UniProtKB-KW"/>
</dbReference>
<keyword evidence="2" id="KW-0560">Oxidoreductase</keyword>
<reference evidence="4" key="1">
    <citation type="journal article" date="2019" name="PLoS Negl. Trop. Dis.">
        <title>Revisiting the worldwide diversity of Leptospira species in the environment.</title>
        <authorList>
            <person name="Vincent A.T."/>
            <person name="Schiettekatte O."/>
            <person name="Bourhy P."/>
            <person name="Veyrier F.J."/>
            <person name="Picardeau M."/>
        </authorList>
    </citation>
    <scope>NUCLEOTIDE SEQUENCE [LARGE SCALE GENOMIC DNA]</scope>
    <source>
        <strain evidence="4">201300427</strain>
    </source>
</reference>
<accession>A0A4R9M291</accession>
<evidence type="ECO:0000256" key="1">
    <source>
        <dbReference type="ARBA" id="ARBA00006484"/>
    </source>
</evidence>
<dbReference type="InterPro" id="IPR036291">
    <property type="entry name" value="NAD(P)-bd_dom_sf"/>
</dbReference>
<dbReference type="PANTHER" id="PTHR44196">
    <property type="entry name" value="DEHYDROGENASE/REDUCTASE SDR FAMILY MEMBER 7B"/>
    <property type="match status" value="1"/>
</dbReference>
<evidence type="ECO:0000313" key="4">
    <source>
        <dbReference type="EMBL" id="TGN20081.1"/>
    </source>
</evidence>
<organism evidence="4 5">
    <name type="scientific">Leptospira idonii</name>
    <dbReference type="NCBI Taxonomy" id="1193500"/>
    <lineage>
        <taxon>Bacteria</taxon>
        <taxon>Pseudomonadati</taxon>
        <taxon>Spirochaetota</taxon>
        <taxon>Spirochaetia</taxon>
        <taxon>Leptospirales</taxon>
        <taxon>Leptospiraceae</taxon>
        <taxon>Leptospira</taxon>
    </lineage>
</organism>
<dbReference type="PRINTS" id="PR00080">
    <property type="entry name" value="SDRFAMILY"/>
</dbReference>
<evidence type="ECO:0000313" key="5">
    <source>
        <dbReference type="Proteomes" id="UP000298058"/>
    </source>
</evidence>
<dbReference type="InterPro" id="IPR020904">
    <property type="entry name" value="Sc_DH/Rdtase_CS"/>
</dbReference>
<dbReference type="OrthoDB" id="9810734at2"/>
<gene>
    <name evidence="4" type="ORF">EHS15_05120</name>
</gene>
<dbReference type="EMBL" id="RQHW01000016">
    <property type="protein sequence ID" value="TGN20081.1"/>
    <property type="molecule type" value="Genomic_DNA"/>
</dbReference>
<evidence type="ECO:0000256" key="2">
    <source>
        <dbReference type="ARBA" id="ARBA00023002"/>
    </source>
</evidence>
<keyword evidence="5" id="KW-1185">Reference proteome</keyword>
<protein>
    <submittedName>
        <fullName evidence="4">SDR family NAD(P)-dependent oxidoreductase</fullName>
    </submittedName>
</protein>